<accession>A0A194VIS9</accession>
<dbReference type="AlphaFoldDB" id="A0A194VIS9"/>
<organism evidence="1 2">
    <name type="scientific">Cytospora mali</name>
    <name type="common">Apple Valsa canker fungus</name>
    <name type="synonym">Valsa mali</name>
    <dbReference type="NCBI Taxonomy" id="578113"/>
    <lineage>
        <taxon>Eukaryota</taxon>
        <taxon>Fungi</taxon>
        <taxon>Dikarya</taxon>
        <taxon>Ascomycota</taxon>
        <taxon>Pezizomycotina</taxon>
        <taxon>Sordariomycetes</taxon>
        <taxon>Sordariomycetidae</taxon>
        <taxon>Diaporthales</taxon>
        <taxon>Cytosporaceae</taxon>
        <taxon>Cytospora</taxon>
    </lineage>
</organism>
<gene>
    <name evidence="1" type="ORF">VM1G_12013</name>
</gene>
<dbReference type="Proteomes" id="UP000078559">
    <property type="component" value="Unassembled WGS sequence"/>
</dbReference>
<evidence type="ECO:0000313" key="2">
    <source>
        <dbReference type="Proteomes" id="UP000078559"/>
    </source>
</evidence>
<sequence length="88" mass="10029">MTIKATPKVLIPETVITCSHEVSDPVDTYAQKTARIEDNFGQKGFHYGFQPAAWANWQSGQVVKHDLLKFYGLDRHVEQKTKHSRSTN</sequence>
<dbReference type="EMBL" id="KN796114">
    <property type="protein sequence ID" value="KUI63785.1"/>
    <property type="molecule type" value="Genomic_DNA"/>
</dbReference>
<protein>
    <submittedName>
        <fullName evidence="1">Uncharacterized protein</fullName>
    </submittedName>
</protein>
<proteinExistence type="predicted"/>
<keyword evidence="2" id="KW-1185">Reference proteome</keyword>
<name>A0A194VIS9_CYTMA</name>
<evidence type="ECO:0000313" key="1">
    <source>
        <dbReference type="EMBL" id="KUI63785.1"/>
    </source>
</evidence>
<reference evidence="1" key="1">
    <citation type="submission" date="2014-12" db="EMBL/GenBank/DDBJ databases">
        <title>Genome Sequence of Valsa Canker Pathogens Uncovers a Specific Adaption of Colonization on Woody Bark.</title>
        <authorList>
            <person name="Yin Z."/>
            <person name="Liu H."/>
            <person name="Gao X."/>
            <person name="Li Z."/>
            <person name="Song N."/>
            <person name="Ke X."/>
            <person name="Dai Q."/>
            <person name="Wu Y."/>
            <person name="Sun Y."/>
            <person name="Xu J.-R."/>
            <person name="Kang Z.K."/>
            <person name="Wang L."/>
            <person name="Huang L."/>
        </authorList>
    </citation>
    <scope>NUCLEOTIDE SEQUENCE [LARGE SCALE GENOMIC DNA]</scope>
    <source>
        <strain evidence="1">03-8</strain>
    </source>
</reference>